<dbReference type="PANTHER" id="PTHR11439:SF483">
    <property type="entry name" value="PEPTIDE SYNTHASE GLIP-LIKE, PUTATIVE (AFU_ORTHOLOGUE AFUA_3G12920)-RELATED"/>
    <property type="match status" value="1"/>
</dbReference>
<dbReference type="InterPro" id="IPR001584">
    <property type="entry name" value="Integrase_cat-core"/>
</dbReference>
<evidence type="ECO:0000256" key="2">
    <source>
        <dbReference type="SAM" id="MobiDB-lite"/>
    </source>
</evidence>
<dbReference type="PANTHER" id="PTHR11439">
    <property type="entry name" value="GAG-POL-RELATED RETROTRANSPOSON"/>
    <property type="match status" value="1"/>
</dbReference>
<dbReference type="GO" id="GO:0005634">
    <property type="term" value="C:nucleus"/>
    <property type="evidence" value="ECO:0007669"/>
    <property type="project" value="UniProtKB-ARBA"/>
</dbReference>
<dbReference type="SUPFAM" id="SSF53098">
    <property type="entry name" value="Ribonuclease H-like"/>
    <property type="match status" value="1"/>
</dbReference>
<feature type="region of interest" description="Disordered" evidence="2">
    <location>
        <begin position="188"/>
        <end position="237"/>
    </location>
</feature>
<dbReference type="Pfam" id="PF25597">
    <property type="entry name" value="SH3_retrovirus"/>
    <property type="match status" value="1"/>
</dbReference>
<evidence type="ECO:0000256" key="1">
    <source>
        <dbReference type="ARBA" id="ARBA00022884"/>
    </source>
</evidence>
<organism evidence="4 5">
    <name type="scientific">Lentinula edodes</name>
    <name type="common">Shiitake mushroom</name>
    <name type="synonym">Lentinus edodes</name>
    <dbReference type="NCBI Taxonomy" id="5353"/>
    <lineage>
        <taxon>Eukaryota</taxon>
        <taxon>Fungi</taxon>
        <taxon>Dikarya</taxon>
        <taxon>Basidiomycota</taxon>
        <taxon>Agaricomycotina</taxon>
        <taxon>Agaricomycetes</taxon>
        <taxon>Agaricomycetidae</taxon>
        <taxon>Agaricales</taxon>
        <taxon>Marasmiineae</taxon>
        <taxon>Omphalotaceae</taxon>
        <taxon>Lentinula</taxon>
    </lineage>
</organism>
<dbReference type="CDD" id="cd09272">
    <property type="entry name" value="RNase_HI_RT_Ty1"/>
    <property type="match status" value="1"/>
</dbReference>
<dbReference type="Gene3D" id="3.30.420.10">
    <property type="entry name" value="Ribonuclease H-like superfamily/Ribonuclease H"/>
    <property type="match status" value="1"/>
</dbReference>
<feature type="region of interest" description="Disordered" evidence="2">
    <location>
        <begin position="153"/>
        <end position="173"/>
    </location>
</feature>
<dbReference type="PROSITE" id="PS50994">
    <property type="entry name" value="INTEGRASE"/>
    <property type="match status" value="1"/>
</dbReference>
<name>A0A1Q3EDZ1_LENED</name>
<dbReference type="InterPro" id="IPR013103">
    <property type="entry name" value="RVT_2"/>
</dbReference>
<protein>
    <submittedName>
        <fullName evidence="4">Retroelement pol polyprotein</fullName>
    </submittedName>
</protein>
<evidence type="ECO:0000313" key="4">
    <source>
        <dbReference type="EMBL" id="GAW05398.1"/>
    </source>
</evidence>
<dbReference type="GO" id="GO:0003723">
    <property type="term" value="F:RNA binding"/>
    <property type="evidence" value="ECO:0007669"/>
    <property type="project" value="UniProtKB-KW"/>
</dbReference>
<dbReference type="GO" id="GO:0015074">
    <property type="term" value="P:DNA integration"/>
    <property type="evidence" value="ECO:0007669"/>
    <property type="project" value="InterPro"/>
</dbReference>
<feature type="compositionally biased region" description="Pro residues" evidence="2">
    <location>
        <begin position="194"/>
        <end position="212"/>
    </location>
</feature>
<proteinExistence type="predicted"/>
<evidence type="ECO:0000259" key="3">
    <source>
        <dbReference type="PROSITE" id="PS50994"/>
    </source>
</evidence>
<evidence type="ECO:0000313" key="5">
    <source>
        <dbReference type="Proteomes" id="UP000188533"/>
    </source>
</evidence>
<dbReference type="InterPro" id="IPR036397">
    <property type="entry name" value="RNaseH_sf"/>
</dbReference>
<comment type="caution">
    <text evidence="4">The sequence shown here is derived from an EMBL/GenBank/DDBJ whole genome shotgun (WGS) entry which is preliminary data.</text>
</comment>
<keyword evidence="5" id="KW-1185">Reference proteome</keyword>
<dbReference type="Pfam" id="PF07727">
    <property type="entry name" value="RVT_2"/>
    <property type="match status" value="1"/>
</dbReference>
<dbReference type="Proteomes" id="UP000188533">
    <property type="component" value="Unassembled WGS sequence"/>
</dbReference>
<dbReference type="InterPro" id="IPR057670">
    <property type="entry name" value="SH3_retrovirus"/>
</dbReference>
<accession>A0A1Q3EDZ1</accession>
<dbReference type="STRING" id="5353.A0A1Q3EDZ1"/>
<feature type="domain" description="Integrase catalytic" evidence="3">
    <location>
        <begin position="1"/>
        <end position="83"/>
    </location>
</feature>
<dbReference type="InterPro" id="IPR012337">
    <property type="entry name" value="RNaseH-like_sf"/>
</dbReference>
<dbReference type="EMBL" id="BDGU01000250">
    <property type="protein sequence ID" value="GAW05398.1"/>
    <property type="molecule type" value="Genomic_DNA"/>
</dbReference>
<gene>
    <name evidence="4" type="ORF">LENED_007256</name>
</gene>
<sequence length="812" mass="91275">MQSYCKEHGIIIEKIPPYSSAANGMAERANRTVIEGTRTLLEDSGLPPSFWAEAASTFIYVDSFVPTARSPDVVPMERWTKKRQDVSHLRPFGCETWATLPETRKDGKLARQAIKGRLLGYMGRRGYRIWVPEWKTIIESRDVKFEEGIAKRTRSDDEISFGSNGDAEDVKPFNGDAEVIKSGVPLKLDLAPSPSTPPSLSPPLSPLTPIPSEPDSLPQSPPPDSIPTTEQPAPVSTRVLRERTGGSMNVDQLVRKEMGWNRPDTAFTLVAHEQWAFASTHDERWTPRNFKEAKLRWDLWGPPAQAEYDALMEKEVWELVPLPPGANLMDAMWIFTSKWGSQGELLKRKARYVAKGYTQVYGMDYDETFGAVARMESFRIVLAIIVVLGLSLFQVDFKSAFLNSPIKHDVYMKQPEGFIKPGTEHLVCKLKKSIYGTMQGSHDWQDTLAAGYKEDGYTSSQADSCVRWRCQNGKYTITSTYGDDVLGGAEGDIEKKKAVEDLGKRWESSEVKSEILLGMKITQDKKTGAITLSQKAYFTRMLEHFGLQNVKHRRTPLPPDNKLEAAPNPLPDDERIFMHDKPYRPVVGSMMWGQVCTRPDISFAANKLARYQLNPGHQHWEAVEWLAGYILQTLDYTITYRKPSPESELTKGEGLKPCGYLDADHAGCIDTRRSTSGNVFFMAGAPVTWSSKRQPTVALSTTEAEYISGARASQQASWLMSFLAEVDLKQDGPLTLHCDNFAAVSLTQNSKKNMLVKHIEMRYHFIREKVTNGEITMKPIRTGENVADIFTKALNGTIHSKWVKFLGLDRTD</sequence>
<dbReference type="AlphaFoldDB" id="A0A1Q3EDZ1"/>
<reference evidence="4 5" key="1">
    <citation type="submission" date="2016-08" db="EMBL/GenBank/DDBJ databases">
        <authorList>
            <consortium name="Lentinula edodes genome sequencing consortium"/>
            <person name="Sakamoto Y."/>
            <person name="Nakade K."/>
            <person name="Sato S."/>
            <person name="Yoshida Y."/>
            <person name="Miyazaki K."/>
            <person name="Natsume S."/>
            <person name="Konno N."/>
        </authorList>
    </citation>
    <scope>NUCLEOTIDE SEQUENCE [LARGE SCALE GENOMIC DNA]</scope>
    <source>
        <strain evidence="4 5">NBRC 111202</strain>
    </source>
</reference>
<keyword evidence="1" id="KW-0694">RNA-binding</keyword>
<reference evidence="4 5" key="2">
    <citation type="submission" date="2017-02" db="EMBL/GenBank/DDBJ databases">
        <title>A genome survey and senescence transcriptome analysis in Lentinula edodes.</title>
        <authorList>
            <person name="Sakamoto Y."/>
            <person name="Nakade K."/>
            <person name="Sato S."/>
            <person name="Yoshida Y."/>
            <person name="Miyazaki K."/>
            <person name="Natsume S."/>
            <person name="Konno N."/>
        </authorList>
    </citation>
    <scope>NUCLEOTIDE SEQUENCE [LARGE SCALE GENOMIC DNA]</scope>
    <source>
        <strain evidence="4 5">NBRC 111202</strain>
    </source>
</reference>